<keyword evidence="6" id="KW-0325">Glycoprotein</keyword>
<evidence type="ECO:0000256" key="5">
    <source>
        <dbReference type="ARBA" id="ARBA00023136"/>
    </source>
</evidence>
<comment type="subcellular location">
    <subcellularLocation>
        <location evidence="1">Membrane</location>
        <topology evidence="1">Single-pass type I membrane protein</topology>
    </subcellularLocation>
</comment>
<feature type="region of interest" description="Disordered" evidence="7">
    <location>
        <begin position="1"/>
        <end position="55"/>
    </location>
</feature>
<dbReference type="InterPro" id="IPR013783">
    <property type="entry name" value="Ig-like_fold"/>
</dbReference>
<keyword evidence="5" id="KW-0472">Membrane</keyword>
<dbReference type="VEuPathDB" id="HostDB:ENSMMUG00000043070"/>
<dbReference type="SUPFAM" id="SSF48726">
    <property type="entry name" value="Immunoglobulin"/>
    <property type="match status" value="1"/>
</dbReference>
<dbReference type="Gene3D" id="2.60.40.10">
    <property type="entry name" value="Immunoglobulins"/>
    <property type="match status" value="1"/>
</dbReference>
<evidence type="ECO:0000256" key="3">
    <source>
        <dbReference type="ARBA" id="ARBA00022729"/>
    </source>
</evidence>
<reference evidence="9" key="4">
    <citation type="submission" date="2025-09" db="UniProtKB">
        <authorList>
            <consortium name="Ensembl"/>
        </authorList>
    </citation>
    <scope>IDENTIFICATION</scope>
    <source>
        <strain evidence="9">17573</strain>
    </source>
</reference>
<dbReference type="AlphaFoldDB" id="A0A1D5Q763"/>
<dbReference type="PROSITE" id="PS50835">
    <property type="entry name" value="IG_LIKE"/>
    <property type="match status" value="1"/>
</dbReference>
<dbReference type="SMART" id="SM00409">
    <property type="entry name" value="IG"/>
    <property type="match status" value="1"/>
</dbReference>
<dbReference type="FunFam" id="2.60.40.10:FF:000753">
    <property type="entry name" value="Paired immunoglobulin-like type 2 receptor alpha"/>
    <property type="match status" value="1"/>
</dbReference>
<dbReference type="ExpressionAtlas" id="A0A1D5Q763">
    <property type="expression patterns" value="baseline"/>
</dbReference>
<feature type="domain" description="Ig-like" evidence="8">
    <location>
        <begin position="89"/>
        <end position="218"/>
    </location>
</feature>
<feature type="compositionally biased region" description="Polar residues" evidence="7">
    <location>
        <begin position="225"/>
        <end position="234"/>
    </location>
</feature>
<reference evidence="10" key="1">
    <citation type="journal article" date="2007" name="Science">
        <title>Evolutionary and biomedical insights from the rhesus macaque genome.</title>
        <authorList>
            <person name="Gibbs R.A."/>
            <person name="Rogers J."/>
            <person name="Katze M.G."/>
            <person name="Bumgarner R."/>
            <person name="Weinstock G.M."/>
            <person name="Mardis E.R."/>
            <person name="Remington K.A."/>
            <person name="Strausberg R.L."/>
            <person name="Venter J.C."/>
            <person name="Wilson R.K."/>
            <person name="Batzer M.A."/>
            <person name="Bustamante C.D."/>
            <person name="Eichler E.E."/>
            <person name="Hahn M.W."/>
            <person name="Hardison R.C."/>
            <person name="Makova K.D."/>
            <person name="Miller W."/>
            <person name="Milosavljevic A."/>
            <person name="Palermo R.E."/>
            <person name="Siepel A."/>
            <person name="Sikela J.M."/>
            <person name="Attaway T."/>
            <person name="Bell S."/>
            <person name="Bernard K.E."/>
            <person name="Buhay C.J."/>
            <person name="Chandrabose M.N."/>
            <person name="Dao M."/>
            <person name="Davis C."/>
            <person name="Delehaunty K.D."/>
            <person name="Ding Y."/>
            <person name="Dinh H.H."/>
            <person name="Dugan-Rocha S."/>
            <person name="Fulton L.A."/>
            <person name="Gabisi R.A."/>
            <person name="Garner T.T."/>
            <person name="Godfrey J."/>
            <person name="Hawes A.C."/>
            <person name="Hernandez J."/>
            <person name="Hines S."/>
            <person name="Holder M."/>
            <person name="Hume J."/>
            <person name="Jhangiani S.N."/>
            <person name="Joshi V."/>
            <person name="Khan Z.M."/>
            <person name="Kirkness E.F."/>
            <person name="Cree A."/>
            <person name="Fowler R.G."/>
            <person name="Lee S."/>
            <person name="Lewis L.R."/>
            <person name="Li Z."/>
            <person name="Liu Y.-S."/>
            <person name="Moore S.M."/>
            <person name="Muzny D."/>
            <person name="Nazareth L.V."/>
            <person name="Ngo D.N."/>
            <person name="Okwuonu G.O."/>
            <person name="Pai G."/>
            <person name="Parker D."/>
            <person name="Paul H.A."/>
            <person name="Pfannkoch C."/>
            <person name="Pohl C.S."/>
            <person name="Rogers Y.-H.C."/>
            <person name="Ruiz S.J."/>
            <person name="Sabo A."/>
            <person name="Santibanez J."/>
            <person name="Schneider B.W."/>
            <person name="Smith S.M."/>
            <person name="Sodergren E."/>
            <person name="Svatek A.F."/>
            <person name="Utterback T.R."/>
            <person name="Vattathil S."/>
            <person name="Warren W."/>
            <person name="White C.S."/>
            <person name="Chinwalla A.T."/>
            <person name="Feng Y."/>
            <person name="Halpern A.L."/>
            <person name="Hillier L.W."/>
            <person name="Huang X."/>
            <person name="Minx P."/>
            <person name="Nelson J.O."/>
            <person name="Pepin K.H."/>
            <person name="Qin X."/>
            <person name="Sutton G.G."/>
            <person name="Venter E."/>
            <person name="Walenz B.P."/>
            <person name="Wallis J.W."/>
            <person name="Worley K.C."/>
            <person name="Yang S.-P."/>
            <person name="Jones S.M."/>
            <person name="Marra M.A."/>
            <person name="Rocchi M."/>
            <person name="Schein J.E."/>
            <person name="Baertsch R."/>
            <person name="Clarke L."/>
            <person name="Csuros M."/>
            <person name="Glasscock J."/>
            <person name="Harris R.A."/>
            <person name="Havlak P."/>
            <person name="Jackson A.R."/>
            <person name="Jiang H."/>
            <person name="Liu Y."/>
            <person name="Messina D.N."/>
            <person name="Shen Y."/>
            <person name="Song H.X.-Z."/>
            <person name="Wylie T."/>
            <person name="Zhang L."/>
            <person name="Birney E."/>
            <person name="Han K."/>
            <person name="Konkel M.K."/>
            <person name="Lee J."/>
            <person name="Smit A.F.A."/>
            <person name="Ullmer B."/>
            <person name="Wang H."/>
            <person name="Xing J."/>
            <person name="Burhans R."/>
            <person name="Cheng Z."/>
            <person name="Karro J.E."/>
            <person name="Ma J."/>
            <person name="Raney B."/>
            <person name="She X."/>
            <person name="Cox M.J."/>
            <person name="Demuth J.P."/>
            <person name="Dumas L.J."/>
            <person name="Han S.-G."/>
            <person name="Hopkins J."/>
            <person name="Karimpour-Fard A."/>
            <person name="Kim Y.H."/>
            <person name="Pollack J.R."/>
            <person name="Vinar T."/>
            <person name="Addo-Quaye C."/>
            <person name="Degenhardt J."/>
            <person name="Denby A."/>
            <person name="Hubisz M.J."/>
            <person name="Indap A."/>
            <person name="Kosiol C."/>
            <person name="Lahn B.T."/>
            <person name="Lawson H.A."/>
            <person name="Marklein A."/>
            <person name="Nielsen R."/>
            <person name="Vallender E.J."/>
            <person name="Clark A.G."/>
            <person name="Ferguson B."/>
            <person name="Hernandez R.D."/>
            <person name="Hirani K."/>
            <person name="Kehrer-Sawatzki H."/>
            <person name="Kolb J."/>
            <person name="Patil S."/>
            <person name="Pu L.-L."/>
            <person name="Ren Y."/>
            <person name="Smith D.G."/>
            <person name="Wheeler D.A."/>
            <person name="Schenck I."/>
            <person name="Ball E.V."/>
            <person name="Chen R."/>
            <person name="Cooper D.N."/>
            <person name="Giardine B."/>
            <person name="Hsu F."/>
            <person name="Kent W.J."/>
            <person name="Lesk A."/>
            <person name="Nelson D.L."/>
            <person name="O'brien W.E."/>
            <person name="Pruefer K."/>
            <person name="Stenson P.D."/>
            <person name="Wallace J.C."/>
            <person name="Ke H."/>
            <person name="Liu X.-M."/>
            <person name="Wang P."/>
            <person name="Xiang A.P."/>
            <person name="Yang F."/>
            <person name="Barber G.P."/>
            <person name="Haussler D."/>
            <person name="Karolchik D."/>
            <person name="Kern A.D."/>
            <person name="Kuhn R.M."/>
            <person name="Smith K.E."/>
            <person name="Zwieg A.S."/>
        </authorList>
    </citation>
    <scope>NUCLEOTIDE SEQUENCE [LARGE SCALE GENOMIC DNA]</scope>
    <source>
        <strain evidence="10">17573</strain>
    </source>
</reference>
<sequence length="305" mass="34179">MWALPKPQEGPTQDKGGTSWGGPRLPPPGNKGGSHRGGCPHPLSPMPEEWETQARSQSSHLSHDCLWLKVREGLGHPLCVLRWLQGLSPTLSLPPLGGSARSGPSGPYGVTQRKHLSAPMGGSVEIPFSFYHPWELAAAPNMKISWRRGNFHGEFFYRTRPAFIHEDYSNRLLLNWTEGQDRGLLRIWNLRKEDQSVYFCRVELDTRRSGRQRLQSIEGTKLTITQGQQRTKATTPAKEPFQNTEEPYENIRNEGQNTDPKPNPKDDGIVYASLALSSSTSPRVPPSHHPLKSPQNETLYSVLKV</sequence>
<dbReference type="GeneTree" id="ENSGT00940000163799"/>
<keyword evidence="3" id="KW-0732">Signal</keyword>
<evidence type="ECO:0000256" key="6">
    <source>
        <dbReference type="ARBA" id="ARBA00023180"/>
    </source>
</evidence>
<evidence type="ECO:0000259" key="8">
    <source>
        <dbReference type="PROSITE" id="PS50835"/>
    </source>
</evidence>
<keyword evidence="4" id="KW-1133">Transmembrane helix</keyword>
<dbReference type="SMR" id="A0A1D5Q763"/>
<evidence type="ECO:0000256" key="2">
    <source>
        <dbReference type="ARBA" id="ARBA00022692"/>
    </source>
</evidence>
<protein>
    <submittedName>
        <fullName evidence="9">Paired immunoglobin like type 2 receptor alpha</fullName>
    </submittedName>
</protein>
<dbReference type="InterPro" id="IPR003599">
    <property type="entry name" value="Ig_sub"/>
</dbReference>
<organism evidence="9 10">
    <name type="scientific">Macaca mulatta</name>
    <name type="common">Rhesus macaque</name>
    <dbReference type="NCBI Taxonomy" id="9544"/>
    <lineage>
        <taxon>Eukaryota</taxon>
        <taxon>Metazoa</taxon>
        <taxon>Chordata</taxon>
        <taxon>Craniata</taxon>
        <taxon>Vertebrata</taxon>
        <taxon>Euteleostomi</taxon>
        <taxon>Mammalia</taxon>
        <taxon>Eutheria</taxon>
        <taxon>Euarchontoglires</taxon>
        <taxon>Primates</taxon>
        <taxon>Haplorrhini</taxon>
        <taxon>Catarrhini</taxon>
        <taxon>Cercopithecidae</taxon>
        <taxon>Cercopithecinae</taxon>
        <taxon>Macaca</taxon>
    </lineage>
</organism>
<evidence type="ECO:0000256" key="7">
    <source>
        <dbReference type="SAM" id="MobiDB-lite"/>
    </source>
</evidence>
<evidence type="ECO:0000313" key="10">
    <source>
        <dbReference type="Proteomes" id="UP000006718"/>
    </source>
</evidence>
<dbReference type="Proteomes" id="UP000006718">
    <property type="component" value="Chromosome 3"/>
</dbReference>
<reference evidence="9" key="3">
    <citation type="submission" date="2025-08" db="UniProtKB">
        <authorList>
            <consortium name="Ensembl"/>
        </authorList>
    </citation>
    <scope>IDENTIFICATION</scope>
    <source>
        <strain evidence="9">17573</strain>
    </source>
</reference>
<dbReference type="Ensembl" id="ENSMMUT00000072388.2">
    <property type="protein sequence ID" value="ENSMMUP00000043879.2"/>
    <property type="gene ID" value="ENSMMUG00000043070.2"/>
</dbReference>
<keyword evidence="10" id="KW-1185">Reference proteome</keyword>
<name>A0A1D5Q763_MACMU</name>
<reference evidence="9" key="2">
    <citation type="submission" date="2019-01" db="EMBL/GenBank/DDBJ databases">
        <authorList>
            <person name="Graves T."/>
            <person name="Eichler E.E."/>
            <person name="Wilson R.K."/>
        </authorList>
    </citation>
    <scope>NUCLEOTIDE SEQUENCE [LARGE SCALE GENOMIC DNA]</scope>
    <source>
        <strain evidence="9">17573</strain>
    </source>
</reference>
<dbReference type="InterPro" id="IPR051694">
    <property type="entry name" value="Immunoregulatory_rcpt-like"/>
</dbReference>
<accession>A0A1D5Q763</accession>
<dbReference type="Bgee" id="ENSMMUG00000043070">
    <property type="expression patterns" value="Expressed in lung and 17 other cell types or tissues"/>
</dbReference>
<evidence type="ECO:0000256" key="1">
    <source>
        <dbReference type="ARBA" id="ARBA00004479"/>
    </source>
</evidence>
<gene>
    <name evidence="9" type="primary">PILRA</name>
</gene>
<evidence type="ECO:0000313" key="9">
    <source>
        <dbReference type="Ensembl" id="ENSMMUP00000043879.2"/>
    </source>
</evidence>
<dbReference type="PANTHER" id="PTHR15549:SF26">
    <property type="entry name" value="AXIAL BUDDING PATTERN PROTEIN 2-RELATED"/>
    <property type="match status" value="1"/>
</dbReference>
<dbReference type="InterPro" id="IPR007110">
    <property type="entry name" value="Ig-like_dom"/>
</dbReference>
<proteinExistence type="predicted"/>
<dbReference type="InterPro" id="IPR036179">
    <property type="entry name" value="Ig-like_dom_sf"/>
</dbReference>
<feature type="region of interest" description="Disordered" evidence="7">
    <location>
        <begin position="225"/>
        <end position="305"/>
    </location>
</feature>
<keyword evidence="2" id="KW-0812">Transmembrane</keyword>
<evidence type="ECO:0000256" key="4">
    <source>
        <dbReference type="ARBA" id="ARBA00022989"/>
    </source>
</evidence>
<dbReference type="GO" id="GO:0005886">
    <property type="term" value="C:plasma membrane"/>
    <property type="evidence" value="ECO:0007669"/>
    <property type="project" value="UniProtKB-ARBA"/>
</dbReference>
<dbReference type="PANTHER" id="PTHR15549">
    <property type="entry name" value="PAIRED IMMUNOGLOBULIN-LIKE TYPE 2 RECEPTOR"/>
    <property type="match status" value="1"/>
</dbReference>